<dbReference type="EMBL" id="FMAC01000002">
    <property type="protein sequence ID" value="SCB16620.1"/>
    <property type="molecule type" value="Genomic_DNA"/>
</dbReference>
<keyword evidence="1" id="KW-0472">Membrane</keyword>
<keyword evidence="1" id="KW-1133">Transmembrane helix</keyword>
<protein>
    <submittedName>
        <fullName evidence="2">Uncharacterized protein</fullName>
    </submittedName>
</protein>
<feature type="transmembrane region" description="Helical" evidence="1">
    <location>
        <begin position="23"/>
        <end position="45"/>
    </location>
</feature>
<sequence>MSLPKSRWLALTMGERKKLARQIMILLLPILGALALLGSVLLILFT</sequence>
<proteinExistence type="predicted"/>
<dbReference type="RefSeq" id="WP_159444771.1">
    <property type="nucleotide sequence ID" value="NZ_FMAC01000002.1"/>
</dbReference>
<keyword evidence="3" id="KW-1185">Reference proteome</keyword>
<accession>A0A1C3UM94</accession>
<gene>
    <name evidence="2" type="ORF">GA0061100_102649</name>
</gene>
<evidence type="ECO:0000256" key="1">
    <source>
        <dbReference type="SAM" id="Phobius"/>
    </source>
</evidence>
<dbReference type="AlphaFoldDB" id="A0A1C3UM94"/>
<keyword evidence="1" id="KW-0812">Transmembrane</keyword>
<name>A0A1C3UM94_9HYPH</name>
<organism evidence="2 3">
    <name type="scientific">Rhizobium hainanense</name>
    <dbReference type="NCBI Taxonomy" id="52131"/>
    <lineage>
        <taxon>Bacteria</taxon>
        <taxon>Pseudomonadati</taxon>
        <taxon>Pseudomonadota</taxon>
        <taxon>Alphaproteobacteria</taxon>
        <taxon>Hyphomicrobiales</taxon>
        <taxon>Rhizobiaceae</taxon>
        <taxon>Rhizobium/Agrobacterium group</taxon>
        <taxon>Rhizobium</taxon>
    </lineage>
</organism>
<evidence type="ECO:0000313" key="3">
    <source>
        <dbReference type="Proteomes" id="UP000186228"/>
    </source>
</evidence>
<dbReference type="Proteomes" id="UP000186228">
    <property type="component" value="Unassembled WGS sequence"/>
</dbReference>
<evidence type="ECO:0000313" key="2">
    <source>
        <dbReference type="EMBL" id="SCB16620.1"/>
    </source>
</evidence>
<reference evidence="3" key="1">
    <citation type="submission" date="2016-08" db="EMBL/GenBank/DDBJ databases">
        <authorList>
            <person name="Varghese N."/>
            <person name="Submissions Spin"/>
        </authorList>
    </citation>
    <scope>NUCLEOTIDE SEQUENCE [LARGE SCALE GENOMIC DNA]</scope>
    <source>
        <strain evidence="3">CCBAU 57015</strain>
    </source>
</reference>